<sequence length="697" mass="79838">MSQVIEISDVESDNLILHEAEKIVDLSSDTFSQVHKGKSEEKFEIVVNDESSVPSSPEFEIYATKGQSLNNSRMSNSMEISVPFLNDRTNDKVAFDDMSDETHGNGSLDSPLKKNSSPLSKGKRLLDGIISDDLSRESNDFETINDDLEKKKSNIRSLAKAWRRASRKVEADVPASTETSPKIRRNDDLPEVSNRMDPSGHDIQLPSQNIFDEFPLSSSILVKKNGNQKTPDGTHADGQGVDENPLEESLSFIRAEGDVSSVRNDYRGTRKDESSKQLLNAESMSGEIVHSVELNVPNFLVDNSCNFGLNSESTPNKKKRKRALNVKESTMSNADLVLPVRRSSLGMSVGKDIQTEKLSQYIVNAKHYDDNESKSMLQNCLRHNKKNFKQVNQIYRDNQKARVDIIMETTKKMLDTFEKSVLNFKELVSPAIVQTAYNNTLPLIRFFRKCYSIYDLSHDYYYPEEMKIVEENICIFYFDAQEFFGKYSEDKRGLYKLIREYSKRGKYVILVLNGLTEFKRAIDTLEDNNYKAKVQERLSGHSPTKKVNKRLEHIKDMGIKKFDLEQRLRYIDREWNVKVHTVNSHLEFITCLPNLISLLGKQRMDPAIRFMKYAHINVRSGKDREDILKKTLHETVKMSELKARGVVSIYPTFQELLTDFEKGQLRSGLDGKHLLTEAMEKRLYIMLTSKNPDDVIP</sequence>
<dbReference type="InterPro" id="IPR047521">
    <property type="entry name" value="XPF_nuclease_EME1_ascomycetes"/>
</dbReference>
<dbReference type="EMBL" id="HE650827">
    <property type="protein sequence ID" value="CCF59202.1"/>
    <property type="molecule type" value="Genomic_DNA"/>
</dbReference>
<keyword evidence="13" id="KW-0469">Meiosis</keyword>
<keyword evidence="6" id="KW-0255">Endonuclease</keyword>
<dbReference type="KEGG" id="kaf:KAFR_0G01680"/>
<accession>H2AXV2</accession>
<keyword evidence="12" id="KW-0539">Nucleus</keyword>
<dbReference type="SMART" id="SM00891">
    <property type="entry name" value="ERCC4"/>
    <property type="match status" value="1"/>
</dbReference>
<keyword evidence="4" id="KW-0540">Nuclease</keyword>
<feature type="region of interest" description="Disordered" evidence="14">
    <location>
        <begin position="223"/>
        <end position="243"/>
    </location>
</feature>
<dbReference type="GO" id="GO:0006302">
    <property type="term" value="P:double-strand break repair"/>
    <property type="evidence" value="ECO:0007669"/>
    <property type="project" value="TreeGrafter"/>
</dbReference>
<evidence type="ECO:0000256" key="8">
    <source>
        <dbReference type="ARBA" id="ARBA00022801"/>
    </source>
</evidence>
<name>H2AXV2_KAZAF</name>
<keyword evidence="8" id="KW-0378">Hydrolase</keyword>
<keyword evidence="7" id="KW-0227">DNA damage</keyword>
<dbReference type="GO" id="GO:0048476">
    <property type="term" value="C:Holliday junction resolvase complex"/>
    <property type="evidence" value="ECO:0007669"/>
    <property type="project" value="EnsemblFungi"/>
</dbReference>
<evidence type="ECO:0000256" key="4">
    <source>
        <dbReference type="ARBA" id="ARBA00022722"/>
    </source>
</evidence>
<evidence type="ECO:0000256" key="10">
    <source>
        <dbReference type="ARBA" id="ARBA00023172"/>
    </source>
</evidence>
<feature type="domain" description="ERCC4" evidence="15">
    <location>
        <begin position="430"/>
        <end position="661"/>
    </location>
</feature>
<feature type="compositionally biased region" description="Low complexity" evidence="14">
    <location>
        <begin position="107"/>
        <end position="120"/>
    </location>
</feature>
<dbReference type="FunCoup" id="H2AXV2">
    <property type="interactions" value="222"/>
</dbReference>
<evidence type="ECO:0000256" key="7">
    <source>
        <dbReference type="ARBA" id="ARBA00022763"/>
    </source>
</evidence>
<evidence type="ECO:0000256" key="5">
    <source>
        <dbReference type="ARBA" id="ARBA00022723"/>
    </source>
</evidence>
<proteinExistence type="inferred from homology"/>
<keyword evidence="11" id="KW-0234">DNA repair</keyword>
<evidence type="ECO:0000259" key="15">
    <source>
        <dbReference type="SMART" id="SM00891"/>
    </source>
</evidence>
<dbReference type="GO" id="GO:0006265">
    <property type="term" value="P:DNA topological change"/>
    <property type="evidence" value="ECO:0007669"/>
    <property type="project" value="EnsemblFungi"/>
</dbReference>
<evidence type="ECO:0000256" key="13">
    <source>
        <dbReference type="ARBA" id="ARBA00023254"/>
    </source>
</evidence>
<dbReference type="GO" id="GO:0046872">
    <property type="term" value="F:metal ion binding"/>
    <property type="evidence" value="ECO:0007669"/>
    <property type="project" value="UniProtKB-KW"/>
</dbReference>
<evidence type="ECO:0000256" key="3">
    <source>
        <dbReference type="ARBA" id="ARBA00005313"/>
    </source>
</evidence>
<comment type="subcellular location">
    <subcellularLocation>
        <location evidence="2">Nucleus</location>
    </subcellularLocation>
</comment>
<dbReference type="STRING" id="1071382.H2AXV2"/>
<dbReference type="RefSeq" id="XP_003958337.1">
    <property type="nucleotide sequence ID" value="XM_003958288.1"/>
</dbReference>
<dbReference type="Proteomes" id="UP000005220">
    <property type="component" value="Chromosome 7"/>
</dbReference>
<evidence type="ECO:0000256" key="14">
    <source>
        <dbReference type="SAM" id="MobiDB-lite"/>
    </source>
</evidence>
<dbReference type="InterPro" id="IPR033310">
    <property type="entry name" value="Mms4/EME1/EME2"/>
</dbReference>
<organism evidence="16 17">
    <name type="scientific">Kazachstania africana (strain ATCC 22294 / BCRC 22015 / CBS 2517 / CECT 1963 / NBRC 1671 / NRRL Y-8276)</name>
    <name type="common">Yeast</name>
    <name type="synonym">Kluyveromyces africanus</name>
    <dbReference type="NCBI Taxonomy" id="1071382"/>
    <lineage>
        <taxon>Eukaryota</taxon>
        <taxon>Fungi</taxon>
        <taxon>Dikarya</taxon>
        <taxon>Ascomycota</taxon>
        <taxon>Saccharomycotina</taxon>
        <taxon>Saccharomycetes</taxon>
        <taxon>Saccharomycetales</taxon>
        <taxon>Saccharomycetaceae</taxon>
        <taxon>Kazachstania</taxon>
    </lineage>
</organism>
<protein>
    <recommendedName>
        <fullName evidence="15">ERCC4 domain-containing protein</fullName>
    </recommendedName>
</protein>
<feature type="region of interest" description="Disordered" evidence="14">
    <location>
        <begin position="171"/>
        <end position="206"/>
    </location>
</feature>
<dbReference type="GO" id="GO:0031297">
    <property type="term" value="P:replication fork processing"/>
    <property type="evidence" value="ECO:0007669"/>
    <property type="project" value="TreeGrafter"/>
</dbReference>
<evidence type="ECO:0000256" key="2">
    <source>
        <dbReference type="ARBA" id="ARBA00004123"/>
    </source>
</evidence>
<dbReference type="CDD" id="cd20085">
    <property type="entry name" value="XPF_nuclease_Mms4"/>
    <property type="match status" value="1"/>
</dbReference>
<dbReference type="GO" id="GO:0031573">
    <property type="term" value="P:mitotic intra-S DNA damage checkpoint signaling"/>
    <property type="evidence" value="ECO:0007669"/>
    <property type="project" value="TreeGrafter"/>
</dbReference>
<dbReference type="AlphaFoldDB" id="H2AXV2"/>
<dbReference type="GO" id="GO:0005634">
    <property type="term" value="C:nucleus"/>
    <property type="evidence" value="ECO:0007669"/>
    <property type="project" value="UniProtKB-SubCell"/>
</dbReference>
<evidence type="ECO:0000256" key="11">
    <source>
        <dbReference type="ARBA" id="ARBA00023204"/>
    </source>
</evidence>
<comment type="similarity">
    <text evidence="3">Belongs to the EME1/MMS4 family.</text>
</comment>
<keyword evidence="5" id="KW-0479">Metal-binding</keyword>
<dbReference type="HOGENOM" id="CLU_023637_0_0_1"/>
<evidence type="ECO:0000256" key="6">
    <source>
        <dbReference type="ARBA" id="ARBA00022759"/>
    </source>
</evidence>
<dbReference type="PANTHER" id="PTHR21077:SF5">
    <property type="entry name" value="CROSSOVER JUNCTION ENDONUCLEASE MMS4"/>
    <property type="match status" value="1"/>
</dbReference>
<dbReference type="eggNOG" id="ENOG502RY0Q">
    <property type="taxonomic scope" value="Eukaryota"/>
</dbReference>
<dbReference type="PANTHER" id="PTHR21077">
    <property type="entry name" value="EME1 PROTEIN"/>
    <property type="match status" value="1"/>
</dbReference>
<evidence type="ECO:0000313" key="16">
    <source>
        <dbReference type="EMBL" id="CCF59202.1"/>
    </source>
</evidence>
<keyword evidence="17" id="KW-1185">Reference proteome</keyword>
<keyword evidence="9" id="KW-0460">Magnesium</keyword>
<dbReference type="OrthoDB" id="343092at2759"/>
<dbReference type="GO" id="GO:0000712">
    <property type="term" value="P:resolution of meiotic recombination intermediates"/>
    <property type="evidence" value="ECO:0007669"/>
    <property type="project" value="EnsemblFungi"/>
</dbReference>
<evidence type="ECO:0000256" key="12">
    <source>
        <dbReference type="ARBA" id="ARBA00023242"/>
    </source>
</evidence>
<dbReference type="GO" id="GO:0003677">
    <property type="term" value="F:DNA binding"/>
    <property type="evidence" value="ECO:0007669"/>
    <property type="project" value="InterPro"/>
</dbReference>
<comment type="cofactor">
    <cofactor evidence="1">
        <name>Mg(2+)</name>
        <dbReference type="ChEBI" id="CHEBI:18420"/>
    </cofactor>
</comment>
<dbReference type="GeneID" id="13887182"/>
<keyword evidence="10" id="KW-0233">DNA recombination</keyword>
<reference evidence="16 17" key="1">
    <citation type="journal article" date="2011" name="Proc. Natl. Acad. Sci. U.S.A.">
        <title>Evolutionary erosion of yeast sex chromosomes by mating-type switching accidents.</title>
        <authorList>
            <person name="Gordon J.L."/>
            <person name="Armisen D."/>
            <person name="Proux-Wera E."/>
            <person name="Oheigeartaigh S.S."/>
            <person name="Byrne K.P."/>
            <person name="Wolfe K.H."/>
        </authorList>
    </citation>
    <scope>NUCLEOTIDE SEQUENCE [LARGE SCALE GENOMIC DNA]</scope>
    <source>
        <strain evidence="17">ATCC 22294 / BCRC 22015 / CBS 2517 / CECT 1963 / NBRC 1671 / NRRL Y-8276</strain>
    </source>
</reference>
<feature type="region of interest" description="Disordered" evidence="14">
    <location>
        <begin position="95"/>
        <end position="120"/>
    </location>
</feature>
<evidence type="ECO:0000256" key="1">
    <source>
        <dbReference type="ARBA" id="ARBA00001946"/>
    </source>
</evidence>
<dbReference type="InParanoid" id="H2AXV2"/>
<evidence type="ECO:0000256" key="9">
    <source>
        <dbReference type="ARBA" id="ARBA00022842"/>
    </source>
</evidence>
<dbReference type="GO" id="GO:0010520">
    <property type="term" value="P:regulation of reciprocal meiotic recombination"/>
    <property type="evidence" value="ECO:0007669"/>
    <property type="project" value="EnsemblFungi"/>
</dbReference>
<evidence type="ECO:0000313" key="17">
    <source>
        <dbReference type="Proteomes" id="UP000005220"/>
    </source>
</evidence>
<dbReference type="InterPro" id="IPR006166">
    <property type="entry name" value="ERCC4_domain"/>
</dbReference>
<gene>
    <name evidence="16" type="primary">KAFR0G01680</name>
    <name evidence="16" type="ORF">KAFR_0G01680</name>
</gene>
<dbReference type="GO" id="GO:0008821">
    <property type="term" value="F:crossover junction DNA endonuclease activity"/>
    <property type="evidence" value="ECO:0007669"/>
    <property type="project" value="EnsemblFungi"/>
</dbReference>